<evidence type="ECO:0000313" key="5">
    <source>
        <dbReference type="EMBL" id="KAF2714538.1"/>
    </source>
</evidence>
<feature type="region of interest" description="Disordered" evidence="3">
    <location>
        <begin position="735"/>
        <end position="764"/>
    </location>
</feature>
<keyword evidence="6" id="KW-1185">Reference proteome</keyword>
<keyword evidence="1" id="KW-0677">Repeat</keyword>
<dbReference type="OrthoDB" id="194358at2759"/>
<evidence type="ECO:0000256" key="3">
    <source>
        <dbReference type="SAM" id="MobiDB-lite"/>
    </source>
</evidence>
<dbReference type="SMART" id="SM00248">
    <property type="entry name" value="ANK"/>
    <property type="match status" value="5"/>
</dbReference>
<dbReference type="InterPro" id="IPR025676">
    <property type="entry name" value="Clr5_dom"/>
</dbReference>
<evidence type="ECO:0000256" key="1">
    <source>
        <dbReference type="ARBA" id="ARBA00022737"/>
    </source>
</evidence>
<keyword evidence="2" id="KW-0040">ANK repeat</keyword>
<dbReference type="Pfam" id="PF14420">
    <property type="entry name" value="Clr5"/>
    <property type="match status" value="1"/>
</dbReference>
<dbReference type="InterPro" id="IPR036770">
    <property type="entry name" value="Ankyrin_rpt-contain_sf"/>
</dbReference>
<sequence>MTKDWDSVRSRIRHLSVNQKKSLEEVKATMESQYHFRASTRAYRMKLKEWGYTRQKSRRGTIDPPRKEQDPKETRDDSDGESDRSAAGHEQRGVEENVNTEALMQEAEESVEPFVMSYYRYRVDSHEFLQQQTPQITPTDQYNSLLPAISPWSQGGMAVSDVVMDMLAEVLANDSQKLEQMILANPNHVNLPIGMPFDAHGGRFFNHPATQQCVILQHANQTILDIACALPSGPVVWVLVGNGANGSTHPLGTDLALHNAIRNGRNMTVQSLLFTNRSSVNGIPGTSWKPLLQATLWNVPDVVRILLDRGASVNDIAPAVAGMPFKSALQLALDWRANNYHNQPDRERCEKIMKMLMDAGANIHVPPTEDLNSLTPFETFIKPWQSNPLWMKNLSANDLYCLEAFIRRGADIQLPFSGFPCSASSGNTFQHQVLWHSTPTIARLLIDHAIPSPEANGSNLLHEVLGSCPDAKRHPVDTLRDIEVLLQRGAGPNAPDRRGTTPLITCIEQCPAVDIVPRLTALLKGGADPELESANGTIPLVRAMRNFEEPLLSQILQLLVSKFRGRTHPGWHGRYFPISSEPTTLAQVLLYTSQNAGFAAESQRMMPEDARPSFQRAAFGVASSNFLDALTNRVRETDAGLTSQEIDELRHVIVLRKAYGLPAYIFDQDVVMTLLTASPAPHHSLTSMMAHPHLSISSPASDLTITPTSFIPATTMPLVFPDTLGAALDMSTSTAIDQPHSTSPHGSSPSSTHSNDDSASSFFPTTTQIRWPNVDTPTKPGDLKKAANRILKYRCKSCTDGNLLTKAEYKRHHEEHWHTITCQVAGCTRRFCVAERG</sequence>
<evidence type="ECO:0000313" key="6">
    <source>
        <dbReference type="Proteomes" id="UP000799428"/>
    </source>
</evidence>
<proteinExistence type="predicted"/>
<dbReference type="Proteomes" id="UP000799428">
    <property type="component" value="Unassembled WGS sequence"/>
</dbReference>
<evidence type="ECO:0000256" key="2">
    <source>
        <dbReference type="ARBA" id="ARBA00023043"/>
    </source>
</evidence>
<feature type="compositionally biased region" description="Basic and acidic residues" evidence="3">
    <location>
        <begin position="60"/>
        <end position="95"/>
    </location>
</feature>
<reference evidence="5" key="1">
    <citation type="journal article" date="2020" name="Stud. Mycol.">
        <title>101 Dothideomycetes genomes: a test case for predicting lifestyles and emergence of pathogens.</title>
        <authorList>
            <person name="Haridas S."/>
            <person name="Albert R."/>
            <person name="Binder M."/>
            <person name="Bloem J."/>
            <person name="Labutti K."/>
            <person name="Salamov A."/>
            <person name="Andreopoulos B."/>
            <person name="Baker S."/>
            <person name="Barry K."/>
            <person name="Bills G."/>
            <person name="Bluhm B."/>
            <person name="Cannon C."/>
            <person name="Castanera R."/>
            <person name="Culley D."/>
            <person name="Daum C."/>
            <person name="Ezra D."/>
            <person name="Gonzalez J."/>
            <person name="Henrissat B."/>
            <person name="Kuo A."/>
            <person name="Liang C."/>
            <person name="Lipzen A."/>
            <person name="Lutzoni F."/>
            <person name="Magnuson J."/>
            <person name="Mondo S."/>
            <person name="Nolan M."/>
            <person name="Ohm R."/>
            <person name="Pangilinan J."/>
            <person name="Park H.-J."/>
            <person name="Ramirez L."/>
            <person name="Alfaro M."/>
            <person name="Sun H."/>
            <person name="Tritt A."/>
            <person name="Yoshinaga Y."/>
            <person name="Zwiers L.-H."/>
            <person name="Turgeon B."/>
            <person name="Goodwin S."/>
            <person name="Spatafora J."/>
            <person name="Crous P."/>
            <person name="Grigoriev I."/>
        </authorList>
    </citation>
    <scope>NUCLEOTIDE SEQUENCE</scope>
    <source>
        <strain evidence="5">CBS 279.74</strain>
    </source>
</reference>
<accession>A0A6G1KNX4</accession>
<dbReference type="Gene3D" id="1.25.40.20">
    <property type="entry name" value="Ankyrin repeat-containing domain"/>
    <property type="match status" value="2"/>
</dbReference>
<dbReference type="EMBL" id="MU005764">
    <property type="protein sequence ID" value="KAF2714538.1"/>
    <property type="molecule type" value="Genomic_DNA"/>
</dbReference>
<feature type="domain" description="Clr5" evidence="4">
    <location>
        <begin position="1"/>
        <end position="53"/>
    </location>
</feature>
<name>A0A6G1KNX4_9PLEO</name>
<feature type="region of interest" description="Disordered" evidence="3">
    <location>
        <begin position="54"/>
        <end position="100"/>
    </location>
</feature>
<dbReference type="AlphaFoldDB" id="A0A6G1KNX4"/>
<evidence type="ECO:0000259" key="4">
    <source>
        <dbReference type="Pfam" id="PF14420"/>
    </source>
</evidence>
<dbReference type="PANTHER" id="PTHR24198:SF165">
    <property type="entry name" value="ANKYRIN REPEAT-CONTAINING PROTEIN-RELATED"/>
    <property type="match status" value="1"/>
</dbReference>
<dbReference type="PANTHER" id="PTHR24198">
    <property type="entry name" value="ANKYRIN REPEAT AND PROTEIN KINASE DOMAIN-CONTAINING PROTEIN"/>
    <property type="match status" value="1"/>
</dbReference>
<protein>
    <submittedName>
        <fullName evidence="5">Ankyrin</fullName>
    </submittedName>
</protein>
<feature type="compositionally biased region" description="Low complexity" evidence="3">
    <location>
        <begin position="739"/>
        <end position="761"/>
    </location>
</feature>
<organism evidence="5 6">
    <name type="scientific">Pleomassaria siparia CBS 279.74</name>
    <dbReference type="NCBI Taxonomy" id="1314801"/>
    <lineage>
        <taxon>Eukaryota</taxon>
        <taxon>Fungi</taxon>
        <taxon>Dikarya</taxon>
        <taxon>Ascomycota</taxon>
        <taxon>Pezizomycotina</taxon>
        <taxon>Dothideomycetes</taxon>
        <taxon>Pleosporomycetidae</taxon>
        <taxon>Pleosporales</taxon>
        <taxon>Pleomassariaceae</taxon>
        <taxon>Pleomassaria</taxon>
    </lineage>
</organism>
<dbReference type="InterPro" id="IPR002110">
    <property type="entry name" value="Ankyrin_rpt"/>
</dbReference>
<dbReference type="SUPFAM" id="SSF48403">
    <property type="entry name" value="Ankyrin repeat"/>
    <property type="match status" value="1"/>
</dbReference>
<gene>
    <name evidence="5" type="ORF">K504DRAFT_367893</name>
</gene>